<evidence type="ECO:0000313" key="2">
    <source>
        <dbReference type="EMBL" id="KGE63273.1"/>
    </source>
</evidence>
<gene>
    <name evidence="2" type="ORF">FSAG_000512</name>
</gene>
<reference evidence="2" key="1">
    <citation type="submission" date="2013-05" db="EMBL/GenBank/DDBJ databases">
        <title>The Genome Sequence of Fusobacterium sp. 2_1_31.</title>
        <authorList>
            <consortium name="The Broad Institute Genomics Platform"/>
            <person name="Earl A."/>
            <person name="Ward D."/>
            <person name="Feldgarden M."/>
            <person name="Gevers D."/>
            <person name="Ambrose C."/>
            <person name="Strauss J."/>
            <person name="Allen-Vercoe E."/>
            <person name="Walker B."/>
            <person name="Young S."/>
            <person name="Zeng Q."/>
            <person name="Gargeya S."/>
            <person name="Fitzgerald M."/>
            <person name="Haas B."/>
            <person name="Abouelleil A."/>
            <person name="Allen A.W."/>
            <person name="Alvarado L."/>
            <person name="Arachchi H.M."/>
            <person name="Berlin A.M."/>
            <person name="Chapman S.B."/>
            <person name="Gainer-Dewar J."/>
            <person name="Goldberg J."/>
            <person name="Griggs A."/>
            <person name="Gujja S."/>
            <person name="Hansen M."/>
            <person name="Howarth C."/>
            <person name="Imamovic A."/>
            <person name="Ireland A."/>
            <person name="Larimer J."/>
            <person name="McCowan C."/>
            <person name="Murphy C."/>
            <person name="Pearson M."/>
            <person name="Poon T.W."/>
            <person name="Priest M."/>
            <person name="Roberts A."/>
            <person name="Saif S."/>
            <person name="Shea T."/>
            <person name="Sisk P."/>
            <person name="Sykes S."/>
            <person name="Wortman J."/>
            <person name="Nusbaum C."/>
            <person name="Birren B."/>
        </authorList>
    </citation>
    <scope>NUCLEOTIDE SEQUENCE</scope>
    <source>
        <strain evidence="2">2_1_31</strain>
    </source>
</reference>
<name>A0ABR4WN00_9FUSO</name>
<feature type="chain" id="PRO_5046735318" description="Organic solvent tolerance-like N-terminal domain-containing protein" evidence="1">
    <location>
        <begin position="22"/>
        <end position="1167"/>
    </location>
</feature>
<dbReference type="RefSeq" id="WP_008793501.1">
    <property type="nucleotide sequence ID" value="NZ_KN173677.1"/>
</dbReference>
<comment type="caution">
    <text evidence="2">The sequence shown here is derived from an EMBL/GenBank/DDBJ whole genome shotgun (WGS) entry which is preliminary data.</text>
</comment>
<keyword evidence="1" id="KW-0732">Signal</keyword>
<dbReference type="EMBL" id="ACDC03000009">
    <property type="protein sequence ID" value="KGE63273.1"/>
    <property type="molecule type" value="Genomic_DNA"/>
</dbReference>
<evidence type="ECO:0000256" key="1">
    <source>
        <dbReference type="SAM" id="SignalP"/>
    </source>
</evidence>
<proteinExistence type="predicted"/>
<accession>A0ABR4WN00</accession>
<keyword evidence="3" id="KW-1185">Reference proteome</keyword>
<evidence type="ECO:0000313" key="3">
    <source>
        <dbReference type="Proteomes" id="UP000003301"/>
    </source>
</evidence>
<protein>
    <recommendedName>
        <fullName evidence="4">Organic solvent tolerance-like N-terminal domain-containing protein</fullName>
    </recommendedName>
</protein>
<evidence type="ECO:0008006" key="4">
    <source>
        <dbReference type="Google" id="ProtNLM"/>
    </source>
</evidence>
<feature type="signal peptide" evidence="1">
    <location>
        <begin position="1"/>
        <end position="21"/>
    </location>
</feature>
<sequence length="1167" mass="135448">MRRKFMFLFILSAMIVNNAYSETITADSDEVVIDLNDNTLTSDHGVAVTNGNMKGLFYKFRRNPETGEISFEDNAIMNIAQPTGNIKIETEGGKISQANEEGEFYNSFAYVNVAKMTGAEAPNDKIYFGSPLIKYSDEKINAKDAWVTTDFNIVNFQKEPEKAGYHIFSSDVLIEPDKQITLKKSDLFIKGKDVMPFNFPWFRANIRSGSTVPLFVTIQSSDDYGAATSMGFLYGNRKDKFRGGFAPKFADKMGILVGRWENWYKFDKIGETRLNIDDWLIYAKNKEKPTASNELPEYEKRRKRYKVELSHDYEGDNGNFHFLSQNSTRSMVGSLADVMEKFDDNNVYNSLGLDRYKFDKNIGFYTLDSNLYNLGEKKDISFSGKMSLVSDKKAYGLLVYDSIDDISYGSTIDHDLYTNLSLTKDNDKYKFNARYDYLYDMDPGSTASDLMARNERIGADLLLKENGASISYDKRKGDDYRRFSFWEEDINTSAKKRNILGIDFSYTPTTVAKYDYNNFENIKLSLGNYKMGRYTFTPTFAYNFLDRKLDEARDTYRKIVLGDNRLAEFNRFENTIYENTLERRADLNLYNDNEIYRVGFGKNNSEIWSRDGLFDGTYRSYENKSSFYELELGRKNIELADKGTLGLDATFRHDEFDASSDKTNLLNLKLDNDLFLYKGTGLDVTNKFRIEGQKYSFSGNKNNEERRLINKSDFLKFDDTLIFDGKSTVTTYNIGYKTSKNPYGTKSKNGEELHTGLNIKFDEDTNLDFKYSDDKRYTTKTRSEKKVNDLSTRQYSVKFETKKYDLGFSNTDIDFVGDDFYTTNNFREDINEHRITGGYKFDNSRLSFTYAQGRDKLKVDGGGYLNRKNRMYSATYNIYGDVEQDFTAAYKTYRYGNTRIEDDIRNTDTYSFAYAYRDKRFEKEELMKYATLEYEKPENEITANDIDQIRAILDRKSDFYNQFELTRIKDETFRIGNYKKAFNFYVNIERNNKRYSQTGNLRNSMSKFTGGLTYTYNRVGIGYQFTEKASWKNSSGNYYWGKDSKEHEFSLFAKIGKPSQGWKVKTYAMFYENKNDTTGTRYRKKSLDSLGIEIGKEMGFYEWAVSYENRYKASSKDYEWRVGVHFTLLTFPNNSLLGVGAKNTGGNTSTRPDGYLLDRPSQLKNSY</sequence>
<dbReference type="Proteomes" id="UP000003301">
    <property type="component" value="Unassembled WGS sequence"/>
</dbReference>
<organism evidence="2 3">
    <name type="scientific">Fusobacterium periodonticum 2_1_31</name>
    <dbReference type="NCBI Taxonomy" id="469599"/>
    <lineage>
        <taxon>Bacteria</taxon>
        <taxon>Fusobacteriati</taxon>
        <taxon>Fusobacteriota</taxon>
        <taxon>Fusobacteriia</taxon>
        <taxon>Fusobacteriales</taxon>
        <taxon>Fusobacteriaceae</taxon>
        <taxon>Fusobacterium</taxon>
    </lineage>
</organism>